<dbReference type="RefSeq" id="WP_008750588.1">
    <property type="nucleotide sequence ID" value="NZ_GL622296.1"/>
</dbReference>
<protein>
    <submittedName>
        <fullName evidence="1">Uncharacterized protein</fullName>
    </submittedName>
</protein>
<dbReference type="EMBL" id="AEPW01000028">
    <property type="protein sequence ID" value="EFU77310.1"/>
    <property type="molecule type" value="Genomic_DNA"/>
</dbReference>
<organism evidence="1 2">
    <name type="scientific">Lachnoanaerobaculum saburreum DSM 3986</name>
    <dbReference type="NCBI Taxonomy" id="887325"/>
    <lineage>
        <taxon>Bacteria</taxon>
        <taxon>Bacillati</taxon>
        <taxon>Bacillota</taxon>
        <taxon>Clostridia</taxon>
        <taxon>Lachnospirales</taxon>
        <taxon>Lachnospiraceae</taxon>
        <taxon>Lachnoanaerobaculum</taxon>
    </lineage>
</organism>
<dbReference type="Proteomes" id="UP000003434">
    <property type="component" value="Unassembled WGS sequence"/>
</dbReference>
<dbReference type="AlphaFoldDB" id="E6LLI4"/>
<evidence type="ECO:0000313" key="2">
    <source>
        <dbReference type="Proteomes" id="UP000003434"/>
    </source>
</evidence>
<accession>E6LLI4</accession>
<name>E6LLI4_9FIRM</name>
<dbReference type="eggNOG" id="ENOG5033YQJ">
    <property type="taxonomic scope" value="Bacteria"/>
</dbReference>
<gene>
    <name evidence="1" type="ORF">HMPREF0381_0819</name>
</gene>
<dbReference type="HOGENOM" id="CLU_2260108_0_0_9"/>
<evidence type="ECO:0000313" key="1">
    <source>
        <dbReference type="EMBL" id="EFU77310.1"/>
    </source>
</evidence>
<reference evidence="1 2" key="1">
    <citation type="submission" date="2010-12" db="EMBL/GenBank/DDBJ databases">
        <authorList>
            <person name="Muzny D."/>
            <person name="Qin X."/>
            <person name="Deng J."/>
            <person name="Jiang H."/>
            <person name="Liu Y."/>
            <person name="Qu J."/>
            <person name="Song X.-Z."/>
            <person name="Zhang L."/>
            <person name="Thornton R."/>
            <person name="Coyle M."/>
            <person name="Francisco L."/>
            <person name="Jackson L."/>
            <person name="Javaid M."/>
            <person name="Korchina V."/>
            <person name="Kovar C."/>
            <person name="Mata R."/>
            <person name="Mathew T."/>
            <person name="Ngo R."/>
            <person name="Nguyen L."/>
            <person name="Nguyen N."/>
            <person name="Okwuonu G."/>
            <person name="Ongeri F."/>
            <person name="Pham C."/>
            <person name="Simmons D."/>
            <person name="Wilczek-Boney K."/>
            <person name="Hale W."/>
            <person name="Jakkamsetti A."/>
            <person name="Pham P."/>
            <person name="Ruth R."/>
            <person name="San Lucas F."/>
            <person name="Warren J."/>
            <person name="Zhang J."/>
            <person name="Zhao Z."/>
            <person name="Zhou C."/>
            <person name="Zhu D."/>
            <person name="Lee S."/>
            <person name="Bess C."/>
            <person name="Blankenburg K."/>
            <person name="Forbes L."/>
            <person name="Fu Q."/>
            <person name="Gubbala S."/>
            <person name="Hirani K."/>
            <person name="Jayaseelan J.C."/>
            <person name="Lara F."/>
            <person name="Munidasa M."/>
            <person name="Palculict T."/>
            <person name="Patil S."/>
            <person name="Pu L.-L."/>
            <person name="Saada N."/>
            <person name="Tang L."/>
            <person name="Weissenberger G."/>
            <person name="Zhu Y."/>
            <person name="Hemphill L."/>
            <person name="Shang Y."/>
            <person name="Youmans B."/>
            <person name="Ayvaz T."/>
            <person name="Ross M."/>
            <person name="Santibanez J."/>
            <person name="Aqrawi P."/>
            <person name="Gross S."/>
            <person name="Joshi V."/>
            <person name="Fowler G."/>
            <person name="Nazareth L."/>
            <person name="Reid J."/>
            <person name="Worley K."/>
            <person name="Petrosino J."/>
            <person name="Highlander S."/>
            <person name="Gibbs R."/>
        </authorList>
    </citation>
    <scope>NUCLEOTIDE SEQUENCE [LARGE SCALE GENOMIC DNA]</scope>
    <source>
        <strain evidence="1 2">DSM 3986</strain>
    </source>
</reference>
<sequence>MDNKETDLYLKNELIYDTVTKYVENLKKVEKQVKYIATKMKSTSISEWGGSGRTSFEESLNKWLVQAGDVEKEIDAHRNIIDELLKNSANLFTNEKSITEDME</sequence>
<comment type="caution">
    <text evidence="1">The sequence shown here is derived from an EMBL/GenBank/DDBJ whole genome shotgun (WGS) entry which is preliminary data.</text>
</comment>
<proteinExistence type="predicted"/>